<organism evidence="2 3">
    <name type="scientific">Leptobacterium flavescens</name>
    <dbReference type="NCBI Taxonomy" id="472055"/>
    <lineage>
        <taxon>Bacteria</taxon>
        <taxon>Pseudomonadati</taxon>
        <taxon>Bacteroidota</taxon>
        <taxon>Flavobacteriia</taxon>
        <taxon>Flavobacteriales</taxon>
        <taxon>Flavobacteriaceae</taxon>
        <taxon>Leptobacterium</taxon>
    </lineage>
</organism>
<comment type="caution">
    <text evidence="2">The sequence shown here is derived from an EMBL/GenBank/DDBJ whole genome shotgun (WGS) entry which is preliminary data.</text>
</comment>
<dbReference type="Proteomes" id="UP000468581">
    <property type="component" value="Unassembled WGS sequence"/>
</dbReference>
<gene>
    <name evidence="2" type="ORF">GWK08_11350</name>
</gene>
<reference evidence="2 3" key="1">
    <citation type="submission" date="2020-01" db="EMBL/GenBank/DDBJ databases">
        <title>Leptobacterium flavescens.</title>
        <authorList>
            <person name="Wang G."/>
        </authorList>
    </citation>
    <scope>NUCLEOTIDE SEQUENCE [LARGE SCALE GENOMIC DNA]</scope>
    <source>
        <strain evidence="2 3">KCTC 22160</strain>
    </source>
</reference>
<keyword evidence="3" id="KW-1185">Reference proteome</keyword>
<sequence length="281" mass="30914">MKKIALFFSFVIAALTVNAQVTTPQPSPTAKIEQKVGLTDVSVTYSRPSMKGRTIFGNLVPYGELWRTGANANTVISFSDDVKVGGQELKAGSYAIFTKPSATSWEVIFYADTNNWGTPGEWDESKVAAKVSANVVKVPFKVESFTIDFNNLGNSGANLEFIWEQAYVAVPFEVPTEKAVLASIERTMSGPSVNDYYSAAVYYLEEGKDLNKAKEWINKAISNREQPAFWMYRQKSLILAKMGDKKGAIAAAKESLKLAKAAPNADYVKLNEDSLKEWGAF</sequence>
<dbReference type="EMBL" id="JAABOO010000002">
    <property type="protein sequence ID" value="NER14039.1"/>
    <property type="molecule type" value="Genomic_DNA"/>
</dbReference>
<evidence type="ECO:0000313" key="3">
    <source>
        <dbReference type="Proteomes" id="UP000468581"/>
    </source>
</evidence>
<dbReference type="Pfam" id="PF11138">
    <property type="entry name" value="DUF2911"/>
    <property type="match status" value="1"/>
</dbReference>
<dbReference type="RefSeq" id="WP_163607304.1">
    <property type="nucleotide sequence ID" value="NZ_JAABOO010000002.1"/>
</dbReference>
<keyword evidence="1" id="KW-0732">Signal</keyword>
<dbReference type="InterPro" id="IPR021314">
    <property type="entry name" value="DUF2911"/>
</dbReference>
<proteinExistence type="predicted"/>
<dbReference type="SUPFAM" id="SSF48452">
    <property type="entry name" value="TPR-like"/>
    <property type="match status" value="1"/>
</dbReference>
<dbReference type="InterPro" id="IPR011990">
    <property type="entry name" value="TPR-like_helical_dom_sf"/>
</dbReference>
<name>A0A6P0UQE0_9FLAO</name>
<evidence type="ECO:0000256" key="1">
    <source>
        <dbReference type="SAM" id="SignalP"/>
    </source>
</evidence>
<feature type="signal peptide" evidence="1">
    <location>
        <begin position="1"/>
        <end position="19"/>
    </location>
</feature>
<accession>A0A6P0UQE0</accession>
<feature type="chain" id="PRO_5027066707" evidence="1">
    <location>
        <begin position="20"/>
        <end position="281"/>
    </location>
</feature>
<evidence type="ECO:0000313" key="2">
    <source>
        <dbReference type="EMBL" id="NER14039.1"/>
    </source>
</evidence>
<protein>
    <submittedName>
        <fullName evidence="2">DUF2911 domain-containing protein</fullName>
    </submittedName>
</protein>
<dbReference type="AlphaFoldDB" id="A0A6P0UQE0"/>